<dbReference type="Pfam" id="PF24626">
    <property type="entry name" value="SH3_Tf2-1"/>
    <property type="match status" value="1"/>
</dbReference>
<evidence type="ECO:0000256" key="9">
    <source>
        <dbReference type="ARBA" id="ARBA00022759"/>
    </source>
</evidence>
<dbReference type="Pfam" id="PF17921">
    <property type="entry name" value="Integrase_H2C2"/>
    <property type="match status" value="1"/>
</dbReference>
<dbReference type="Gene3D" id="3.10.10.10">
    <property type="entry name" value="HIV Type 1 Reverse Transcriptase, subunit A, domain 1"/>
    <property type="match status" value="1"/>
</dbReference>
<dbReference type="InterPro" id="IPR043128">
    <property type="entry name" value="Rev_trsase/Diguanyl_cyclase"/>
</dbReference>
<evidence type="ECO:0000256" key="16">
    <source>
        <dbReference type="ARBA" id="ARBA00023172"/>
    </source>
</evidence>
<accession>A0A3B4GQD0</accession>
<dbReference type="InterPro" id="IPR012337">
    <property type="entry name" value="RNaseH-like_sf"/>
</dbReference>
<name>A0A3B4GQD0_9CICH</name>
<keyword evidence="3" id="KW-0645">Protease</keyword>
<dbReference type="GeneTree" id="ENSGT00940000168677"/>
<dbReference type="InterPro" id="IPR050951">
    <property type="entry name" value="Retrovirus_Pol_polyprotein"/>
</dbReference>
<dbReference type="GO" id="GO:0003964">
    <property type="term" value="F:RNA-directed DNA polymerase activity"/>
    <property type="evidence" value="ECO:0007669"/>
    <property type="project" value="UniProtKB-KW"/>
</dbReference>
<dbReference type="InterPro" id="IPR041588">
    <property type="entry name" value="Integrase_H2C2"/>
</dbReference>
<evidence type="ECO:0000256" key="13">
    <source>
        <dbReference type="ARBA" id="ARBA00022918"/>
    </source>
</evidence>
<dbReference type="GO" id="GO:0003887">
    <property type="term" value="F:DNA-directed DNA polymerase activity"/>
    <property type="evidence" value="ECO:0007669"/>
    <property type="project" value="UniProtKB-KW"/>
</dbReference>
<dbReference type="GO" id="GO:0003677">
    <property type="term" value="F:DNA binding"/>
    <property type="evidence" value="ECO:0007669"/>
    <property type="project" value="UniProtKB-KW"/>
</dbReference>
<dbReference type="InterPro" id="IPR041577">
    <property type="entry name" value="RT_RNaseH_2"/>
</dbReference>
<evidence type="ECO:0000313" key="22">
    <source>
        <dbReference type="Ensembl" id="ENSPNYP00000025205.1"/>
    </source>
</evidence>
<keyword evidence="6" id="KW-0540">Nuclease</keyword>
<dbReference type="SUPFAM" id="SSF53098">
    <property type="entry name" value="Ribonuclease H-like"/>
    <property type="match status" value="1"/>
</dbReference>
<keyword evidence="5" id="KW-0548">Nucleotidyltransferase</keyword>
<feature type="domain" description="Integrase catalytic" evidence="21">
    <location>
        <begin position="959"/>
        <end position="1118"/>
    </location>
</feature>
<sequence>VLKFPPMGNQTFKNYKDISSRSSLHARSNTPAQLSALSVRPHAVRLRAAVPGSSPTHSPLPPCPFLPVSVKKKNIYIPIKLFIISCETCFHVTGAKMGFHVGNSMLLTAPGTSAKNPQPTPSVSVAAACPLPPSPPPPLPRREHTLPVLEKFDGDITKSRGFLMQCSLIFRQQIQAYGSDYAKITLMVELMTGRVLQWAQAVLNLQPNISYKDFLSKFRCVFDKGTDADGAANHLFTLKQGRKSVTDFSIDFWILAEETGWVENALRGAFLNCLNEGIKHELATKELPKSLSALINMCIQLDNHMREFGRRAGEGRRLGHWVDTCPKRVKDSAPNSVPHLSCPAKLIFHSLTHPCSALIDSGAEQSFLDESLAHKLAIPIVPLPEPLWVSALDGSPLTTVTHRTRTITLTLSGNHSEHLSLFLFKSPDAPLVLGYPWLQQHNPQIDWAAGRISGWSGQCHALCLRSATFSATVAGSAEPVAPPDLSGVPPEYHDLAQVFCKDKASSLPPHRPYDCGIDLFPDSMEWYINDSLAAGIIRPSTSPLGAGFFFVAKKDRFLQPCIDFRGLNKITIKNKYPLPLLASAFELLQGATVFSKLDLCNAYHLVRIREGDEWKTAFNTHLGHFEYLVMPFGLTNAPAVFQAMINDVLRDLINHCVFVYLDDILVFSRSPAEHVEHVRLVLQCLLENHLFVKAEKCEFHVPTVSFLGFMVEQGWLRADPAKVKAVVEWPEPKTRRELQKFLGFANFYRCFIRNFSRIALPLTNLTSPKLLFQWSLDAQRAFAQLKALFSSAPVLVQADLELPFFVEVDASDSGVGAVLSQQVPGKMHPCAFFSRRLSPAKRNYDDLPILPPSCFVGALTWEIERVVRDAQRQEPDPGMGPEGKLFVPASARSKVLQWTHTARFACHPGKNHTVSFLRRLFWWPTLLQDAGEYVVACPVCAKNKMPTSLPAGLLRPLPVPMRPWSHVALDFVTGLPPSSGNTAVLTIVDRFSKAAHFIALPQLPSALETARLLTQHVFRLHGIPRDIVSDRGPQFTSRVWREFCVELGAQVSLSSGFHPQTNGQTERANQALEAMLRCVISSNQSTWSKQLTWVEYAYNSSTSAATGVSPFEASLGYQPPLLSISEEELAVPSVQLHMRCCRRAWRAARAAFLRTAAQNKRLADRRCAPAPDYQVGQQVWFSTKHVSLRTESKKLAPRFIGPFPVQAVLNPVTVRLSLPRNMRTHNIFSCLTGEACSDQPAVPASQGPATRPDYRRRPGVLHHPHYGCPAPR</sequence>
<keyword evidence="11" id="KW-0460">Magnesium</keyword>
<keyword evidence="7" id="KW-0479">Metal-binding</keyword>
<evidence type="ECO:0000256" key="11">
    <source>
        <dbReference type="ARBA" id="ARBA00022842"/>
    </source>
</evidence>
<dbReference type="Gene3D" id="3.30.420.10">
    <property type="entry name" value="Ribonuclease H-like superfamily/Ribonuclease H"/>
    <property type="match status" value="1"/>
</dbReference>
<keyword evidence="8" id="KW-0064">Aspartyl protease</keyword>
<keyword evidence="14" id="KW-0239">DNA-directed DNA polymerase</keyword>
<reference evidence="22" key="1">
    <citation type="submission" date="2023-09" db="UniProtKB">
        <authorList>
            <consortium name="Ensembl"/>
        </authorList>
    </citation>
    <scope>IDENTIFICATION</scope>
</reference>
<dbReference type="InterPro" id="IPR001584">
    <property type="entry name" value="Integrase_cat-core"/>
</dbReference>
<evidence type="ECO:0000256" key="4">
    <source>
        <dbReference type="ARBA" id="ARBA00022679"/>
    </source>
</evidence>
<dbReference type="Pfam" id="PF00665">
    <property type="entry name" value="rve"/>
    <property type="match status" value="1"/>
</dbReference>
<dbReference type="Pfam" id="PF08284">
    <property type="entry name" value="RVP_2"/>
    <property type="match status" value="1"/>
</dbReference>
<dbReference type="Gene3D" id="1.10.340.70">
    <property type="match status" value="1"/>
</dbReference>
<dbReference type="InterPro" id="IPR021109">
    <property type="entry name" value="Peptidase_aspartic_dom_sf"/>
</dbReference>
<protein>
    <recommendedName>
        <fullName evidence="18">Gypsy retrotransposon integrase-like protein 1</fullName>
        <ecNumber evidence="2">3.1.26.4</ecNumber>
    </recommendedName>
</protein>
<dbReference type="InterPro" id="IPR036397">
    <property type="entry name" value="RNaseH_sf"/>
</dbReference>
<keyword evidence="13" id="KW-0695">RNA-directed DNA polymerase</keyword>
<keyword evidence="17" id="KW-0511">Multifunctional enzyme</keyword>
<evidence type="ECO:0000256" key="5">
    <source>
        <dbReference type="ARBA" id="ARBA00022695"/>
    </source>
</evidence>
<evidence type="ECO:0000256" key="2">
    <source>
        <dbReference type="ARBA" id="ARBA00012180"/>
    </source>
</evidence>
<dbReference type="PANTHER" id="PTHR37984">
    <property type="entry name" value="PROTEIN CBG26694"/>
    <property type="match status" value="1"/>
</dbReference>
<evidence type="ECO:0000256" key="14">
    <source>
        <dbReference type="ARBA" id="ARBA00022932"/>
    </source>
</evidence>
<dbReference type="STRING" id="303518.ENSPNYP00000025205"/>
<dbReference type="CDD" id="cd00303">
    <property type="entry name" value="retropepsin_like"/>
    <property type="match status" value="1"/>
</dbReference>
<keyword evidence="10" id="KW-0378">Hydrolase</keyword>
<keyword evidence="4" id="KW-0808">Transferase</keyword>
<dbReference type="GO" id="GO:0006508">
    <property type="term" value="P:proteolysis"/>
    <property type="evidence" value="ECO:0007669"/>
    <property type="project" value="UniProtKB-KW"/>
</dbReference>
<evidence type="ECO:0000256" key="19">
    <source>
        <dbReference type="SAM" id="MobiDB-lite"/>
    </source>
</evidence>
<evidence type="ECO:0000256" key="18">
    <source>
        <dbReference type="ARBA" id="ARBA00039658"/>
    </source>
</evidence>
<dbReference type="Gene3D" id="2.40.70.10">
    <property type="entry name" value="Acid Proteases"/>
    <property type="match status" value="1"/>
</dbReference>
<dbReference type="Pfam" id="PF03732">
    <property type="entry name" value="Retrotrans_gag"/>
    <property type="match status" value="1"/>
</dbReference>
<evidence type="ECO:0000256" key="6">
    <source>
        <dbReference type="ARBA" id="ARBA00022722"/>
    </source>
</evidence>
<dbReference type="FunFam" id="3.30.420.10:FF:000032">
    <property type="entry name" value="Retrovirus-related Pol polyprotein from transposon 297-like Protein"/>
    <property type="match status" value="1"/>
</dbReference>
<dbReference type="Gene3D" id="3.10.20.370">
    <property type="match status" value="1"/>
</dbReference>
<evidence type="ECO:0000256" key="10">
    <source>
        <dbReference type="ARBA" id="ARBA00022801"/>
    </source>
</evidence>
<dbReference type="PROSITE" id="PS50878">
    <property type="entry name" value="RT_POL"/>
    <property type="match status" value="1"/>
</dbReference>
<dbReference type="InterPro" id="IPR000477">
    <property type="entry name" value="RT_dom"/>
</dbReference>
<dbReference type="InterPro" id="IPR056924">
    <property type="entry name" value="SH3_Tf2-1"/>
</dbReference>
<dbReference type="GO" id="GO:0004190">
    <property type="term" value="F:aspartic-type endopeptidase activity"/>
    <property type="evidence" value="ECO:0007669"/>
    <property type="project" value="UniProtKB-KW"/>
</dbReference>
<dbReference type="InterPro" id="IPR005162">
    <property type="entry name" value="Retrotrans_gag_dom"/>
</dbReference>
<evidence type="ECO:0000256" key="3">
    <source>
        <dbReference type="ARBA" id="ARBA00022670"/>
    </source>
</evidence>
<keyword evidence="9" id="KW-0255">Endonuclease</keyword>
<feature type="domain" description="Reverse transcriptase" evidence="20">
    <location>
        <begin position="532"/>
        <end position="711"/>
    </location>
</feature>
<dbReference type="SUPFAM" id="SSF50630">
    <property type="entry name" value="Acid proteases"/>
    <property type="match status" value="1"/>
</dbReference>
<evidence type="ECO:0000256" key="17">
    <source>
        <dbReference type="ARBA" id="ARBA00023268"/>
    </source>
</evidence>
<dbReference type="GO" id="GO:0046872">
    <property type="term" value="F:metal ion binding"/>
    <property type="evidence" value="ECO:0007669"/>
    <property type="project" value="UniProtKB-KW"/>
</dbReference>
<dbReference type="Ensembl" id="ENSPNYT00000025822.1">
    <property type="protein sequence ID" value="ENSPNYP00000025205.1"/>
    <property type="gene ID" value="ENSPNYG00000019023.1"/>
</dbReference>
<dbReference type="EC" id="3.1.26.4" evidence="2"/>
<dbReference type="Gene3D" id="3.30.70.270">
    <property type="match status" value="2"/>
</dbReference>
<dbReference type="GO" id="GO:0004523">
    <property type="term" value="F:RNA-DNA hybrid ribonuclease activity"/>
    <property type="evidence" value="ECO:0007669"/>
    <property type="project" value="UniProtKB-EC"/>
</dbReference>
<dbReference type="GO" id="GO:0006310">
    <property type="term" value="P:DNA recombination"/>
    <property type="evidence" value="ECO:0007669"/>
    <property type="project" value="UniProtKB-KW"/>
</dbReference>
<evidence type="ECO:0000256" key="12">
    <source>
        <dbReference type="ARBA" id="ARBA00022908"/>
    </source>
</evidence>
<dbReference type="SUPFAM" id="SSF56672">
    <property type="entry name" value="DNA/RNA polymerases"/>
    <property type="match status" value="1"/>
</dbReference>
<evidence type="ECO:0000259" key="21">
    <source>
        <dbReference type="PROSITE" id="PS50994"/>
    </source>
</evidence>
<dbReference type="Pfam" id="PF17919">
    <property type="entry name" value="RT_RNaseH_2"/>
    <property type="match status" value="1"/>
</dbReference>
<proteinExistence type="inferred from homology"/>
<evidence type="ECO:0000256" key="7">
    <source>
        <dbReference type="ARBA" id="ARBA00022723"/>
    </source>
</evidence>
<dbReference type="FunFam" id="3.30.70.270:FF:000020">
    <property type="entry name" value="Transposon Tf2-6 polyprotein-like Protein"/>
    <property type="match status" value="1"/>
</dbReference>
<keyword evidence="15" id="KW-0238">DNA-binding</keyword>
<dbReference type="PROSITE" id="PS50994">
    <property type="entry name" value="INTEGRASE"/>
    <property type="match status" value="1"/>
</dbReference>
<keyword evidence="16" id="KW-0233">DNA recombination</keyword>
<evidence type="ECO:0000256" key="8">
    <source>
        <dbReference type="ARBA" id="ARBA00022750"/>
    </source>
</evidence>
<feature type="region of interest" description="Disordered" evidence="19">
    <location>
        <begin position="1237"/>
        <end position="1272"/>
    </location>
</feature>
<keyword evidence="12" id="KW-0229">DNA integration</keyword>
<dbReference type="GO" id="GO:0015074">
    <property type="term" value="P:DNA integration"/>
    <property type="evidence" value="ECO:0007669"/>
    <property type="project" value="UniProtKB-KW"/>
</dbReference>
<evidence type="ECO:0000259" key="20">
    <source>
        <dbReference type="PROSITE" id="PS50878"/>
    </source>
</evidence>
<dbReference type="InterPro" id="IPR043502">
    <property type="entry name" value="DNA/RNA_pol_sf"/>
</dbReference>
<organism evidence="22">
    <name type="scientific">Pundamilia nyererei</name>
    <dbReference type="NCBI Taxonomy" id="303518"/>
    <lineage>
        <taxon>Eukaryota</taxon>
        <taxon>Metazoa</taxon>
        <taxon>Chordata</taxon>
        <taxon>Craniata</taxon>
        <taxon>Vertebrata</taxon>
        <taxon>Euteleostomi</taxon>
        <taxon>Actinopterygii</taxon>
        <taxon>Neopterygii</taxon>
        <taxon>Teleostei</taxon>
        <taxon>Neoteleostei</taxon>
        <taxon>Acanthomorphata</taxon>
        <taxon>Ovalentaria</taxon>
        <taxon>Cichlomorphae</taxon>
        <taxon>Cichliformes</taxon>
        <taxon>Cichlidae</taxon>
        <taxon>African cichlids</taxon>
        <taxon>Pseudocrenilabrinae</taxon>
        <taxon>Haplochromini</taxon>
        <taxon>Pundamilia</taxon>
    </lineage>
</organism>
<evidence type="ECO:0000256" key="15">
    <source>
        <dbReference type="ARBA" id="ARBA00023125"/>
    </source>
</evidence>
<dbReference type="PANTHER" id="PTHR37984:SF5">
    <property type="entry name" value="PROTEIN NYNRIN-LIKE"/>
    <property type="match status" value="1"/>
</dbReference>
<comment type="similarity">
    <text evidence="1">Belongs to the beta type-B retroviral polymerase family. HERV class-II K(HML-2) pol subfamily.</text>
</comment>
<dbReference type="CDD" id="cd01647">
    <property type="entry name" value="RT_LTR"/>
    <property type="match status" value="1"/>
</dbReference>
<dbReference type="AlphaFoldDB" id="A0A3B4GQD0"/>
<dbReference type="Pfam" id="PF00078">
    <property type="entry name" value="RVT_1"/>
    <property type="match status" value="1"/>
</dbReference>
<evidence type="ECO:0000256" key="1">
    <source>
        <dbReference type="ARBA" id="ARBA00010879"/>
    </source>
</evidence>